<feature type="compositionally biased region" description="Low complexity" evidence="1">
    <location>
        <begin position="28"/>
        <end position="38"/>
    </location>
</feature>
<protein>
    <submittedName>
        <fullName evidence="3">Atypical serine/threonine protein kinase BUD32</fullName>
    </submittedName>
</protein>
<proteinExistence type="predicted"/>
<feature type="domain" description="Fungal-type protein kinase" evidence="2">
    <location>
        <begin position="11"/>
        <end position="123"/>
    </location>
</feature>
<evidence type="ECO:0000259" key="2">
    <source>
        <dbReference type="Pfam" id="PF17667"/>
    </source>
</evidence>
<organism evidence="3 4">
    <name type="scientific">Trichoderma simmonsii</name>
    <dbReference type="NCBI Taxonomy" id="1491479"/>
    <lineage>
        <taxon>Eukaryota</taxon>
        <taxon>Fungi</taxon>
        <taxon>Dikarya</taxon>
        <taxon>Ascomycota</taxon>
        <taxon>Pezizomycotina</taxon>
        <taxon>Sordariomycetes</taxon>
        <taxon>Hypocreomycetidae</taxon>
        <taxon>Hypocreales</taxon>
        <taxon>Hypocreaceae</taxon>
        <taxon>Trichoderma</taxon>
    </lineage>
</organism>
<name>A0A8G0L0Q1_9HYPO</name>
<dbReference type="Proteomes" id="UP000826661">
    <property type="component" value="Chromosome I"/>
</dbReference>
<evidence type="ECO:0000313" key="3">
    <source>
        <dbReference type="EMBL" id="QYS93611.1"/>
    </source>
</evidence>
<feature type="compositionally biased region" description="Basic residues" evidence="1">
    <location>
        <begin position="39"/>
        <end position="50"/>
    </location>
</feature>
<dbReference type="InterPro" id="IPR040976">
    <property type="entry name" value="Pkinase_fungal"/>
</dbReference>
<dbReference type="Pfam" id="PF17667">
    <property type="entry name" value="Pkinase_fungal"/>
    <property type="match status" value="1"/>
</dbReference>
<accession>A0A8G0L0Q1</accession>
<evidence type="ECO:0000256" key="1">
    <source>
        <dbReference type="SAM" id="MobiDB-lite"/>
    </source>
</evidence>
<feature type="compositionally biased region" description="Polar residues" evidence="1">
    <location>
        <begin position="1"/>
        <end position="19"/>
    </location>
</feature>
<feature type="region of interest" description="Disordered" evidence="1">
    <location>
        <begin position="1"/>
        <end position="69"/>
    </location>
</feature>
<keyword evidence="3" id="KW-0723">Serine/threonine-protein kinase</keyword>
<keyword evidence="3" id="KW-0808">Transferase</keyword>
<keyword evidence="4" id="KW-1185">Reference proteome</keyword>
<evidence type="ECO:0000313" key="4">
    <source>
        <dbReference type="Proteomes" id="UP000826661"/>
    </source>
</evidence>
<sequence>MPASIKTQTNIQTTTSRKMSAQKRKSGSDYTSSNSSNSKRMRFSSAKLKHSTAVGNRLPVNKNKSNLHTPREDLWENRMYSCLVISPAGRVISSFNAVKELSELLRDAIKPHQSLYTTGKVLHLLRNRLLRKIACQQNTTS</sequence>
<dbReference type="EMBL" id="CP075864">
    <property type="protein sequence ID" value="QYS93611.1"/>
    <property type="molecule type" value="Genomic_DNA"/>
</dbReference>
<keyword evidence="3" id="KW-0418">Kinase</keyword>
<dbReference type="AlphaFoldDB" id="A0A8G0L0Q1"/>
<gene>
    <name evidence="3" type="ORF">H0G86_000980</name>
</gene>
<reference evidence="3 4" key="1">
    <citation type="journal article" date="2021" name="BMC Genomics">
        <title>Telomere-to-telomere genome assembly of asparaginase-producing Trichoderma simmonsii.</title>
        <authorList>
            <person name="Chung D."/>
            <person name="Kwon Y.M."/>
            <person name="Yang Y."/>
        </authorList>
    </citation>
    <scope>NUCLEOTIDE SEQUENCE [LARGE SCALE GENOMIC DNA]</scope>
    <source>
        <strain evidence="3 4">GH-Sj1</strain>
    </source>
</reference>
<dbReference type="GO" id="GO:0004674">
    <property type="term" value="F:protein serine/threonine kinase activity"/>
    <property type="evidence" value="ECO:0007669"/>
    <property type="project" value="UniProtKB-KW"/>
</dbReference>